<keyword evidence="1" id="KW-0732">Signal</keyword>
<evidence type="ECO:0000313" key="3">
    <source>
        <dbReference type="Proteomes" id="UP000077177"/>
    </source>
</evidence>
<reference evidence="2 3" key="2">
    <citation type="journal article" date="2016" name="Int. J. Syst. Evol. Microbiol.">
        <title>Flavisolibacter tropicus sp. nov., isolated from tropical soil.</title>
        <authorList>
            <person name="Lee J.J."/>
            <person name="Kang M.S."/>
            <person name="Kim G.S."/>
            <person name="Lee C.S."/>
            <person name="Lim S."/>
            <person name="Lee J."/>
            <person name="Roh S.H."/>
            <person name="Kang H."/>
            <person name="Ha J.M."/>
            <person name="Bae S."/>
            <person name="Jung H.Y."/>
            <person name="Kim M.K."/>
        </authorList>
    </citation>
    <scope>NUCLEOTIDE SEQUENCE [LARGE SCALE GENOMIC DNA]</scope>
    <source>
        <strain evidence="2 3">LCS9</strain>
    </source>
</reference>
<gene>
    <name evidence="2" type="ORF">SY85_15800</name>
</gene>
<evidence type="ECO:0000313" key="2">
    <source>
        <dbReference type="EMBL" id="ANE51741.1"/>
    </source>
</evidence>
<dbReference type="EMBL" id="CP011390">
    <property type="protein sequence ID" value="ANE51741.1"/>
    <property type="molecule type" value="Genomic_DNA"/>
</dbReference>
<dbReference type="KEGG" id="fla:SY85_15800"/>
<name>A0A172TXB0_9BACT</name>
<dbReference type="STRING" id="1492898.SY85_15800"/>
<sequence length="227" mass="25488">MIFKPATTLSLALLMLQGITAQSQDLVFTPKTSEVKSLAISAGNNTAIAGDNLFNQVYAANNQATAISQNSYSSLQNRNAATKTSVTEEIDGIIKELATLFKRTEKFTYYDTKNKENITYIEQTFTKDQIVQRIKYGNDIVTFKYKDMPWQNIFSVSVRQTKDINKDLYHVFVTFKYGMDQAISSTKDPTPSTDTTNMLILEIKKEDVESATLLVEKLKAASDKSRS</sequence>
<dbReference type="RefSeq" id="WP_066405866.1">
    <property type="nucleotide sequence ID" value="NZ_CP011390.1"/>
</dbReference>
<evidence type="ECO:0008006" key="4">
    <source>
        <dbReference type="Google" id="ProtNLM"/>
    </source>
</evidence>
<feature type="signal peptide" evidence="1">
    <location>
        <begin position="1"/>
        <end position="23"/>
    </location>
</feature>
<feature type="chain" id="PRO_5008001336" description="DUF4468 domain-containing protein" evidence="1">
    <location>
        <begin position="24"/>
        <end position="227"/>
    </location>
</feature>
<protein>
    <recommendedName>
        <fullName evidence="4">DUF4468 domain-containing protein</fullName>
    </recommendedName>
</protein>
<dbReference type="AlphaFoldDB" id="A0A172TXB0"/>
<proteinExistence type="predicted"/>
<evidence type="ECO:0000256" key="1">
    <source>
        <dbReference type="SAM" id="SignalP"/>
    </source>
</evidence>
<dbReference type="Proteomes" id="UP000077177">
    <property type="component" value="Chromosome"/>
</dbReference>
<organism evidence="2 3">
    <name type="scientific">Flavisolibacter tropicus</name>
    <dbReference type="NCBI Taxonomy" id="1492898"/>
    <lineage>
        <taxon>Bacteria</taxon>
        <taxon>Pseudomonadati</taxon>
        <taxon>Bacteroidota</taxon>
        <taxon>Chitinophagia</taxon>
        <taxon>Chitinophagales</taxon>
        <taxon>Chitinophagaceae</taxon>
        <taxon>Flavisolibacter</taxon>
    </lineage>
</organism>
<reference evidence="3" key="1">
    <citation type="submission" date="2015-01" db="EMBL/GenBank/DDBJ databases">
        <title>Flavisolibacter sp./LCS9/ whole genome sequencing.</title>
        <authorList>
            <person name="Kim M.K."/>
            <person name="Srinivasan S."/>
            <person name="Lee J.-J."/>
        </authorList>
    </citation>
    <scope>NUCLEOTIDE SEQUENCE [LARGE SCALE GENOMIC DNA]</scope>
    <source>
        <strain evidence="3">LCS9</strain>
    </source>
</reference>
<keyword evidence="3" id="KW-1185">Reference proteome</keyword>
<accession>A0A172TXB0</accession>